<feature type="compositionally biased region" description="Low complexity" evidence="3">
    <location>
        <begin position="117"/>
        <end position="143"/>
    </location>
</feature>
<dbReference type="GO" id="GO:0008061">
    <property type="term" value="F:chitin binding"/>
    <property type="evidence" value="ECO:0007669"/>
    <property type="project" value="UniProtKB-KW"/>
</dbReference>
<dbReference type="Proteomes" id="UP000023623">
    <property type="component" value="Unassembled WGS sequence"/>
</dbReference>
<dbReference type="PANTHER" id="PTHR34997:SF18">
    <property type="entry name" value="LYSM DOMAIN-CONTAINING PROTEIN"/>
    <property type="match status" value="1"/>
</dbReference>
<dbReference type="AlphaFoldDB" id="A0A022XXI6"/>
<feature type="region of interest" description="Disordered" evidence="3">
    <location>
        <begin position="116"/>
        <end position="143"/>
    </location>
</feature>
<reference evidence="5 6" key="1">
    <citation type="submission" date="2014-02" db="EMBL/GenBank/DDBJ databases">
        <title>The Genome Sequence of Trichophyton rubrum (morphotype soudanense) CBS 452.61.</title>
        <authorList>
            <consortium name="The Broad Institute Genomics Platform"/>
            <person name="Cuomo C.A."/>
            <person name="White T.C."/>
            <person name="Graser Y."/>
            <person name="Martinez-Rossi N."/>
            <person name="Heitman J."/>
            <person name="Young S.K."/>
            <person name="Zeng Q."/>
            <person name="Gargeya S."/>
            <person name="Abouelleil A."/>
            <person name="Alvarado L."/>
            <person name="Chapman S.B."/>
            <person name="Gainer-Dewar J."/>
            <person name="Goldberg J."/>
            <person name="Griggs A."/>
            <person name="Gujja S."/>
            <person name="Hansen M."/>
            <person name="Howarth C."/>
            <person name="Imamovic A."/>
            <person name="Larimer J."/>
            <person name="Martinez D."/>
            <person name="Murphy C."/>
            <person name="Pearson M.D."/>
            <person name="Persinoti G."/>
            <person name="Poon T."/>
            <person name="Priest M."/>
            <person name="Roberts A.D."/>
            <person name="Saif S."/>
            <person name="Shea T.D."/>
            <person name="Sykes S.N."/>
            <person name="Wortman J."/>
            <person name="Nusbaum C."/>
            <person name="Birren B."/>
        </authorList>
    </citation>
    <scope>NUCLEOTIDE SEQUENCE [LARGE SCALE GENOMIC DNA]</scope>
    <source>
        <strain evidence="5 6">CBS 452.61</strain>
    </source>
</reference>
<dbReference type="OrthoDB" id="5985073at2759"/>
<gene>
    <name evidence="5" type="ORF">H105_03022</name>
</gene>
<keyword evidence="2" id="KW-0843">Virulence</keyword>
<dbReference type="HOGENOM" id="CLU_010591_0_1_1"/>
<evidence type="ECO:0000313" key="5">
    <source>
        <dbReference type="EMBL" id="EZF75437.1"/>
    </source>
</evidence>
<accession>A0A022XXI6</accession>
<sequence>MQIYNYSTNAVELRFQNQQFFLFQFASETYQAPQRMHLTPIVALAMLPELLLARVLHPRAVICSFAIPGDPGDTCDTLSDRWGITIDIFKSLNPGVNCPNLVANMEYCVAGTVSPDTPSTTTTAKPTMTPTSTPTKTTTTSTATTTRAMTTTISSDAPSPTQPGLAKDCDKFHLVVSGDNCYSIQTKYGISTDQFKAWNPYINAECSNLWADYYVCVHVPGATISTSMPMPTPSGPQPQMPGIVSNCRKFHLIQAGDNCYTINQAAGITLAQFRSWNKNVNADCSNIWLGYYVCIGV</sequence>
<dbReference type="Pfam" id="PF01476">
    <property type="entry name" value="LysM"/>
    <property type="match status" value="3"/>
</dbReference>
<name>A0A022XXI6_TRISD</name>
<keyword evidence="6" id="KW-1185">Reference proteome</keyword>
<dbReference type="SUPFAM" id="SSF54106">
    <property type="entry name" value="LysM domain"/>
    <property type="match status" value="2"/>
</dbReference>
<evidence type="ECO:0000256" key="3">
    <source>
        <dbReference type="SAM" id="MobiDB-lite"/>
    </source>
</evidence>
<dbReference type="SMART" id="SM00257">
    <property type="entry name" value="LysM"/>
    <property type="match status" value="3"/>
</dbReference>
<evidence type="ECO:0000259" key="4">
    <source>
        <dbReference type="PROSITE" id="PS51782"/>
    </source>
</evidence>
<evidence type="ECO:0000256" key="1">
    <source>
        <dbReference type="ARBA" id="ARBA00022669"/>
    </source>
</evidence>
<organism evidence="5 6">
    <name type="scientific">Trichophyton soudanense CBS 452.61</name>
    <dbReference type="NCBI Taxonomy" id="1215331"/>
    <lineage>
        <taxon>Eukaryota</taxon>
        <taxon>Fungi</taxon>
        <taxon>Dikarya</taxon>
        <taxon>Ascomycota</taxon>
        <taxon>Pezizomycotina</taxon>
        <taxon>Eurotiomycetes</taxon>
        <taxon>Eurotiomycetidae</taxon>
        <taxon>Onygenales</taxon>
        <taxon>Arthrodermataceae</taxon>
        <taxon>Trichophyton</taxon>
    </lineage>
</organism>
<protein>
    <recommendedName>
        <fullName evidence="4">LysM domain-containing protein</fullName>
    </recommendedName>
</protein>
<proteinExistence type="predicted"/>
<dbReference type="EMBL" id="KK208810">
    <property type="protein sequence ID" value="EZF75437.1"/>
    <property type="molecule type" value="Genomic_DNA"/>
</dbReference>
<dbReference type="InterPro" id="IPR036779">
    <property type="entry name" value="LysM_dom_sf"/>
</dbReference>
<feature type="domain" description="LysM" evidence="4">
    <location>
        <begin position="249"/>
        <end position="295"/>
    </location>
</feature>
<dbReference type="PANTHER" id="PTHR34997">
    <property type="entry name" value="AM15"/>
    <property type="match status" value="1"/>
</dbReference>
<dbReference type="InterPro" id="IPR052210">
    <property type="entry name" value="LysM1-like"/>
</dbReference>
<dbReference type="CDD" id="cd00118">
    <property type="entry name" value="LysM"/>
    <property type="match status" value="3"/>
</dbReference>
<dbReference type="PROSITE" id="PS51782">
    <property type="entry name" value="LYSM"/>
    <property type="match status" value="3"/>
</dbReference>
<dbReference type="Gene3D" id="3.10.350.10">
    <property type="entry name" value="LysM domain"/>
    <property type="match status" value="3"/>
</dbReference>
<evidence type="ECO:0000313" key="6">
    <source>
        <dbReference type="Proteomes" id="UP000023623"/>
    </source>
</evidence>
<feature type="domain" description="LysM" evidence="4">
    <location>
        <begin position="65"/>
        <end position="109"/>
    </location>
</feature>
<feature type="domain" description="LysM" evidence="4">
    <location>
        <begin position="171"/>
        <end position="217"/>
    </location>
</feature>
<dbReference type="InterPro" id="IPR018392">
    <property type="entry name" value="LysM"/>
</dbReference>
<keyword evidence="1" id="KW-0147">Chitin-binding</keyword>
<evidence type="ECO:0000256" key="2">
    <source>
        <dbReference type="ARBA" id="ARBA00023026"/>
    </source>
</evidence>